<feature type="compositionally biased region" description="Acidic residues" evidence="1">
    <location>
        <begin position="546"/>
        <end position="557"/>
    </location>
</feature>
<accession>A0A9C6XRW3</accession>
<dbReference type="GeneID" id="127750630"/>
<evidence type="ECO:0000256" key="1">
    <source>
        <dbReference type="SAM" id="MobiDB-lite"/>
    </source>
</evidence>
<evidence type="ECO:0000313" key="2">
    <source>
        <dbReference type="Proteomes" id="UP000504606"/>
    </source>
</evidence>
<dbReference type="AlphaFoldDB" id="A0A9C6XRW3"/>
<name>A0A9C6XRW3_FRAOC</name>
<sequence>MSELENVKKELRTRIVEILGSIEDEIIEQLIERFVELGVEKMRDIEDVARVKPEQLQPIIKYRKASKLIEHITKSFEENRGGESSTQGPYTHDWSIYPPDIMNRLNKGKPLSGEQMRELKKRTIRHLKYAYPNFGRKFLKVVGEAMLKKYSVLESTMGKDNKIQTKTLGFSLVTHLDNRNRNPTPRTTEEIEAPAIPEAYGCVKWQVANLPEGETEESLEEKRKKLLDIFENTDHKSWNWDGETLPLLEATHSMQRKDINTQSDAHKKTSRKRKRNEDPAPPEPAKTTDGIIEDWPLLFSTRGLNFHIKILTGVPLIEKFADFLTDDEFSSLIDFLATRKQQDKEENHKVKAAMDQAIKRGTNKHDASLLALVKMLTFALGEKDRGVVRVIEESVDMDEIEEVQDIPGPPVCFRYSNHVHSSNRYYINLKQVCSNILTVAGQTAFRAKKFFICLDGKARMCVRRFSSAITSMFALYFVINIQYSSDAPSTLDFIQRNILDINPPSGSKLPRSLRGKGPVQRCLSRLKEQLDRFRANNEDSSNSSVDEPDLEAEESES</sequence>
<dbReference type="Proteomes" id="UP000504606">
    <property type="component" value="Unplaced"/>
</dbReference>
<dbReference type="RefSeq" id="XP_052128730.1">
    <property type="nucleotide sequence ID" value="XM_052272770.1"/>
</dbReference>
<dbReference type="OrthoDB" id="8838209at2759"/>
<keyword evidence="2" id="KW-1185">Reference proteome</keyword>
<dbReference type="KEGG" id="foc:127750630"/>
<dbReference type="PANTHER" id="PTHR31025">
    <property type="entry name" value="SI:CH211-196P9.1-RELATED"/>
    <property type="match status" value="1"/>
</dbReference>
<feature type="region of interest" description="Disordered" evidence="1">
    <location>
        <begin position="532"/>
        <end position="557"/>
    </location>
</feature>
<feature type="region of interest" description="Disordered" evidence="1">
    <location>
        <begin position="254"/>
        <end position="289"/>
    </location>
</feature>
<gene>
    <name evidence="3" type="primary">LOC127750630</name>
</gene>
<evidence type="ECO:0000313" key="3">
    <source>
        <dbReference type="RefSeq" id="XP_052128730.1"/>
    </source>
</evidence>
<dbReference type="PANTHER" id="PTHR31025:SF22">
    <property type="entry name" value="IP13529P"/>
    <property type="match status" value="1"/>
</dbReference>
<protein>
    <submittedName>
        <fullName evidence="3">Uncharacterized protein LOC127750630</fullName>
    </submittedName>
</protein>
<reference evidence="3" key="1">
    <citation type="submission" date="2025-08" db="UniProtKB">
        <authorList>
            <consortium name="RefSeq"/>
        </authorList>
    </citation>
    <scope>IDENTIFICATION</scope>
    <source>
        <tissue evidence="3">Whole organism</tissue>
    </source>
</reference>
<organism evidence="2 3">
    <name type="scientific">Frankliniella occidentalis</name>
    <name type="common">Western flower thrips</name>
    <name type="synonym">Euthrips occidentalis</name>
    <dbReference type="NCBI Taxonomy" id="133901"/>
    <lineage>
        <taxon>Eukaryota</taxon>
        <taxon>Metazoa</taxon>
        <taxon>Ecdysozoa</taxon>
        <taxon>Arthropoda</taxon>
        <taxon>Hexapoda</taxon>
        <taxon>Insecta</taxon>
        <taxon>Pterygota</taxon>
        <taxon>Neoptera</taxon>
        <taxon>Paraneoptera</taxon>
        <taxon>Thysanoptera</taxon>
        <taxon>Terebrantia</taxon>
        <taxon>Thripoidea</taxon>
        <taxon>Thripidae</taxon>
        <taxon>Frankliniella</taxon>
    </lineage>
</organism>
<proteinExistence type="predicted"/>
<feature type="compositionally biased region" description="Basic and acidic residues" evidence="1">
    <location>
        <begin position="255"/>
        <end position="267"/>
    </location>
</feature>